<organism evidence="1 2">
    <name type="scientific">Actinomyces viscosus</name>
    <dbReference type="NCBI Taxonomy" id="1656"/>
    <lineage>
        <taxon>Bacteria</taxon>
        <taxon>Bacillati</taxon>
        <taxon>Actinomycetota</taxon>
        <taxon>Actinomycetes</taxon>
        <taxon>Actinomycetales</taxon>
        <taxon>Actinomycetaceae</taxon>
        <taxon>Actinomyces</taxon>
    </lineage>
</organism>
<proteinExistence type="predicted"/>
<gene>
    <name evidence="1" type="ORF">NCTC10951_01614</name>
</gene>
<accession>A0A448PLC5</accession>
<protein>
    <submittedName>
        <fullName evidence="1">Uncharacterized protein</fullName>
    </submittedName>
</protein>
<evidence type="ECO:0000313" key="2">
    <source>
        <dbReference type="Proteomes" id="UP000268658"/>
    </source>
</evidence>
<reference evidence="1 2" key="1">
    <citation type="submission" date="2018-12" db="EMBL/GenBank/DDBJ databases">
        <authorList>
            <consortium name="Pathogen Informatics"/>
        </authorList>
    </citation>
    <scope>NUCLEOTIDE SEQUENCE [LARGE SCALE GENOMIC DNA]</scope>
    <source>
        <strain evidence="1 2">NCTC10951</strain>
    </source>
</reference>
<evidence type="ECO:0000313" key="1">
    <source>
        <dbReference type="EMBL" id="VEI16317.1"/>
    </source>
</evidence>
<dbReference type="Proteomes" id="UP000268658">
    <property type="component" value="Chromosome"/>
</dbReference>
<dbReference type="KEGG" id="avc:NCTC10951_01614"/>
<name>A0A448PLC5_ACTVI</name>
<dbReference type="AlphaFoldDB" id="A0A448PLC5"/>
<sequence length="251" mass="26882">MMGSLLSSRALCGTAVALLLLSGCSPNGSMRAARVSASSTAAVARNVPLCDVAAAGDVERVLNQQIRMFSYERDGAFYASYSCIVYGFSEQQVEVEDFEVAFTELTTEIDLPGLYDAHTYSEAAALQRATRFTLDGTDSEGVTIPLETNNWAALWQYPDGTVLTVLWRTRVLARNRGGGPCQPVWATTTVVFRNWGGAVNLSVSAESSGEVLRVLHKGVVLAMIHPLINDLLGRDTGSQNGMTIKAVGGEP</sequence>
<dbReference type="EMBL" id="LR134477">
    <property type="protein sequence ID" value="VEI16317.1"/>
    <property type="molecule type" value="Genomic_DNA"/>
</dbReference>